<gene>
    <name evidence="1" type="ORF">PIB30_063297</name>
</gene>
<organism evidence="1 2">
    <name type="scientific">Stylosanthes scabra</name>
    <dbReference type="NCBI Taxonomy" id="79078"/>
    <lineage>
        <taxon>Eukaryota</taxon>
        <taxon>Viridiplantae</taxon>
        <taxon>Streptophyta</taxon>
        <taxon>Embryophyta</taxon>
        <taxon>Tracheophyta</taxon>
        <taxon>Spermatophyta</taxon>
        <taxon>Magnoliopsida</taxon>
        <taxon>eudicotyledons</taxon>
        <taxon>Gunneridae</taxon>
        <taxon>Pentapetalae</taxon>
        <taxon>rosids</taxon>
        <taxon>fabids</taxon>
        <taxon>Fabales</taxon>
        <taxon>Fabaceae</taxon>
        <taxon>Papilionoideae</taxon>
        <taxon>50 kb inversion clade</taxon>
        <taxon>dalbergioids sensu lato</taxon>
        <taxon>Dalbergieae</taxon>
        <taxon>Pterocarpus clade</taxon>
        <taxon>Stylosanthes</taxon>
    </lineage>
</organism>
<reference evidence="1 2" key="1">
    <citation type="journal article" date="2023" name="Plants (Basel)">
        <title>Bridging the Gap: Combining Genomics and Transcriptomics Approaches to Understand Stylosanthes scabra, an Orphan Legume from the Brazilian Caatinga.</title>
        <authorList>
            <person name="Ferreira-Neto J.R.C."/>
            <person name="da Silva M.D."/>
            <person name="Binneck E."/>
            <person name="de Melo N.F."/>
            <person name="da Silva R.H."/>
            <person name="de Melo A.L.T.M."/>
            <person name="Pandolfi V."/>
            <person name="Bustamante F.O."/>
            <person name="Brasileiro-Vidal A.C."/>
            <person name="Benko-Iseppon A.M."/>
        </authorList>
    </citation>
    <scope>NUCLEOTIDE SEQUENCE [LARGE SCALE GENOMIC DNA]</scope>
    <source>
        <tissue evidence="1">Leaves</tissue>
    </source>
</reference>
<dbReference type="Proteomes" id="UP001341840">
    <property type="component" value="Unassembled WGS sequence"/>
</dbReference>
<name>A0ABU6YKS7_9FABA</name>
<accession>A0ABU6YKS7</accession>
<comment type="caution">
    <text evidence="1">The sequence shown here is derived from an EMBL/GenBank/DDBJ whole genome shotgun (WGS) entry which is preliminary data.</text>
</comment>
<proteinExistence type="predicted"/>
<evidence type="ECO:0000313" key="2">
    <source>
        <dbReference type="Proteomes" id="UP001341840"/>
    </source>
</evidence>
<protein>
    <submittedName>
        <fullName evidence="1">Uncharacterized protein</fullName>
    </submittedName>
</protein>
<sequence length="101" mass="11380">MEPPRARTILITRSPVLRARAMALARLRGELDHIRPKLHKCVARSRPFLGARTTVRPHDGRGASAPWHLVLSNQLLKGPCARAPLTARPREPIKTRFWAPI</sequence>
<evidence type="ECO:0000313" key="1">
    <source>
        <dbReference type="EMBL" id="MED6210352.1"/>
    </source>
</evidence>
<keyword evidence="2" id="KW-1185">Reference proteome</keyword>
<dbReference type="EMBL" id="JASCZI010242256">
    <property type="protein sequence ID" value="MED6210352.1"/>
    <property type="molecule type" value="Genomic_DNA"/>
</dbReference>